<feature type="compositionally biased region" description="Basic residues" evidence="1">
    <location>
        <begin position="215"/>
        <end position="224"/>
    </location>
</feature>
<name>A0A0N0U348_9HYME</name>
<feature type="compositionally biased region" description="Basic and acidic residues" evidence="1">
    <location>
        <begin position="81"/>
        <end position="94"/>
    </location>
</feature>
<dbReference type="Proteomes" id="UP000053105">
    <property type="component" value="Unassembled WGS sequence"/>
</dbReference>
<evidence type="ECO:0000313" key="2">
    <source>
        <dbReference type="EMBL" id="KOX68301.1"/>
    </source>
</evidence>
<feature type="compositionally biased region" description="Gly residues" evidence="1">
    <location>
        <begin position="63"/>
        <end position="72"/>
    </location>
</feature>
<feature type="region of interest" description="Disordered" evidence="1">
    <location>
        <begin position="1"/>
        <end position="143"/>
    </location>
</feature>
<feature type="compositionally biased region" description="Gly residues" evidence="1">
    <location>
        <begin position="103"/>
        <end position="127"/>
    </location>
</feature>
<proteinExistence type="predicted"/>
<sequence>MVEGTKRESKRGKSKVGKEKEASARGCWTGEGGERRRRRRRIAWYTGKAGRVEVTGSMEQKGDGGGGGGSGGSADIVEVGGDGRRGAAPEQRETVKRHKRGGGGDGGGSGGGGGGGGGGGVDGGAARRGGKRGAGNREPNQPTRISFVGNALLIGSYAFVDRYLTWTDRTGSIDRPTDRSSRHDRPLAAFARPSARSNSWRFEATGPKRQEWKQKQKQKLKQKLKPLASTRGHGAQRVRSTVTLDLAGREKGELSQRDYTNPSSTGALQLR</sequence>
<feature type="region of interest" description="Disordered" evidence="1">
    <location>
        <begin position="169"/>
        <end position="271"/>
    </location>
</feature>
<protein>
    <submittedName>
        <fullName evidence="2">Uncharacterized protein</fullName>
    </submittedName>
</protein>
<evidence type="ECO:0000256" key="1">
    <source>
        <dbReference type="SAM" id="MobiDB-lite"/>
    </source>
</evidence>
<dbReference type="EMBL" id="KQ435936">
    <property type="protein sequence ID" value="KOX68301.1"/>
    <property type="molecule type" value="Genomic_DNA"/>
</dbReference>
<organism evidence="2 3">
    <name type="scientific">Melipona quadrifasciata</name>
    <dbReference type="NCBI Taxonomy" id="166423"/>
    <lineage>
        <taxon>Eukaryota</taxon>
        <taxon>Metazoa</taxon>
        <taxon>Ecdysozoa</taxon>
        <taxon>Arthropoda</taxon>
        <taxon>Hexapoda</taxon>
        <taxon>Insecta</taxon>
        <taxon>Pterygota</taxon>
        <taxon>Neoptera</taxon>
        <taxon>Endopterygota</taxon>
        <taxon>Hymenoptera</taxon>
        <taxon>Apocrita</taxon>
        <taxon>Aculeata</taxon>
        <taxon>Apoidea</taxon>
        <taxon>Anthophila</taxon>
        <taxon>Apidae</taxon>
        <taxon>Melipona</taxon>
    </lineage>
</organism>
<feature type="compositionally biased region" description="Basic and acidic residues" evidence="1">
    <location>
        <begin position="247"/>
        <end position="256"/>
    </location>
</feature>
<evidence type="ECO:0000313" key="3">
    <source>
        <dbReference type="Proteomes" id="UP000053105"/>
    </source>
</evidence>
<accession>A0A0N0U348</accession>
<reference evidence="2 3" key="1">
    <citation type="submission" date="2015-07" db="EMBL/GenBank/DDBJ databases">
        <title>The genome of Melipona quadrifasciata.</title>
        <authorList>
            <person name="Pan H."/>
            <person name="Kapheim K."/>
        </authorList>
    </citation>
    <scope>NUCLEOTIDE SEQUENCE [LARGE SCALE GENOMIC DNA]</scope>
    <source>
        <strain evidence="2">0111107301</strain>
        <tissue evidence="2">Whole body</tissue>
    </source>
</reference>
<feature type="compositionally biased region" description="Polar residues" evidence="1">
    <location>
        <begin position="257"/>
        <end position="271"/>
    </location>
</feature>
<keyword evidence="3" id="KW-1185">Reference proteome</keyword>
<dbReference type="AlphaFoldDB" id="A0A0N0U348"/>
<feature type="compositionally biased region" description="Basic and acidic residues" evidence="1">
    <location>
        <begin position="171"/>
        <end position="186"/>
    </location>
</feature>
<dbReference type="OrthoDB" id="7617199at2759"/>
<gene>
    <name evidence="2" type="ORF">WN51_07039</name>
</gene>